<reference evidence="14 15" key="1">
    <citation type="submission" date="2018-05" db="EMBL/GenBank/DDBJ databases">
        <title>Draft genome of Methanospirillum stamsii Pt1.</title>
        <authorList>
            <person name="Dueholm M.S."/>
            <person name="Nielsen P.H."/>
            <person name="Bakmann L.F."/>
            <person name="Otzen D.E."/>
        </authorList>
    </citation>
    <scope>NUCLEOTIDE SEQUENCE [LARGE SCALE GENOMIC DNA]</scope>
    <source>
        <strain evidence="14 15">Pt1</strain>
    </source>
</reference>
<evidence type="ECO:0000256" key="9">
    <source>
        <dbReference type="PROSITE-ProRule" id="PRU00169"/>
    </source>
</evidence>
<feature type="domain" description="PAC" evidence="13">
    <location>
        <begin position="370"/>
        <end position="422"/>
    </location>
</feature>
<evidence type="ECO:0000256" key="7">
    <source>
        <dbReference type="ARBA" id="ARBA00022840"/>
    </source>
</evidence>
<dbReference type="NCBIfam" id="TIGR00229">
    <property type="entry name" value="sensory_box"/>
    <property type="match status" value="1"/>
</dbReference>
<dbReference type="Gene3D" id="3.30.450.20">
    <property type="entry name" value="PAS domain"/>
    <property type="match status" value="2"/>
</dbReference>
<dbReference type="InterPro" id="IPR011006">
    <property type="entry name" value="CheY-like_superfamily"/>
</dbReference>
<dbReference type="Gene3D" id="3.30.450.40">
    <property type="match status" value="1"/>
</dbReference>
<dbReference type="InterPro" id="IPR011495">
    <property type="entry name" value="Sig_transdc_His_kin_sub2_dim/P"/>
</dbReference>
<dbReference type="GO" id="GO:0004673">
    <property type="term" value="F:protein histidine kinase activity"/>
    <property type="evidence" value="ECO:0007669"/>
    <property type="project" value="UniProtKB-EC"/>
</dbReference>
<dbReference type="Gene3D" id="3.30.565.10">
    <property type="entry name" value="Histidine kinase-like ATPase, C-terminal domain"/>
    <property type="match status" value="1"/>
</dbReference>
<evidence type="ECO:0000256" key="2">
    <source>
        <dbReference type="ARBA" id="ARBA00012438"/>
    </source>
</evidence>
<evidence type="ECO:0000259" key="13">
    <source>
        <dbReference type="PROSITE" id="PS50113"/>
    </source>
</evidence>
<dbReference type="Pfam" id="PF13426">
    <property type="entry name" value="PAS_9"/>
    <property type="match status" value="1"/>
</dbReference>
<dbReference type="Pfam" id="PF07568">
    <property type="entry name" value="HisKA_2"/>
    <property type="match status" value="1"/>
</dbReference>
<keyword evidence="7" id="KW-0067">ATP-binding</keyword>
<dbReference type="SMART" id="SM00387">
    <property type="entry name" value="HATPase_c"/>
    <property type="match status" value="1"/>
</dbReference>
<dbReference type="InterPro" id="IPR000014">
    <property type="entry name" value="PAS"/>
</dbReference>
<dbReference type="SUPFAM" id="SSF55781">
    <property type="entry name" value="GAF domain-like"/>
    <property type="match status" value="1"/>
</dbReference>
<evidence type="ECO:0000259" key="11">
    <source>
        <dbReference type="PROSITE" id="PS50110"/>
    </source>
</evidence>
<keyword evidence="8" id="KW-0843">Virulence</keyword>
<dbReference type="SUPFAM" id="SSF52172">
    <property type="entry name" value="CheY-like"/>
    <property type="match status" value="1"/>
</dbReference>
<dbReference type="CDD" id="cd00156">
    <property type="entry name" value="REC"/>
    <property type="match status" value="1"/>
</dbReference>
<dbReference type="InterPro" id="IPR035965">
    <property type="entry name" value="PAS-like_dom_sf"/>
</dbReference>
<keyword evidence="15" id="KW-1185">Reference proteome</keyword>
<sequence>MIRILLVDDEPDLLDLEMRILEQKYGFLTITAPSGEEALEIFKNQPVDAIISDYSMPEMDGITFLRKIREINNSIPFILFTIHEKEEIAIEAMKYGANSYVEKENLPQVVFAELAHAVTNSVELYRAEKNLKIQRDLALANANAKSLEETLLVCTRAILDVAGMNGVAIYLYTDGELILESASGNRQEYISDNIQEEIRSFITSIITQQSPAFRDENEIRKTTPSLLEQDSVFSDICIGMHHHGRIIGAAHVFSYQKHDTFDLSIQRFVTDISVQIAGYISDRQAEEALKKSENRMKAMIGNLPGMVYQGHIDENRTMEFVSDAVLTLTGYFPEEIIQNSVCSWGSLIHQQDRVHIPEVITRAIEKNVMFRLTYRITTKEKKFRWVLEQGTGIYDDEGSLIGIEGIIMDITRQKLLDDQVRMFHTRLKTLFMLMNAGCAIFRSEGTIQSTTLVDINNAAEEIERKKKEELIGKSFESIFSDADPTFHEALSGMLQDKQSRTLVKCKITYPYGIRFFDIFLNIAPIGSEKQSMEIFLIYNDVTSRVKTEQQIISSLHEKELLFKEIHHRVKNNLQIISGILKLQSLRITDPRAQEIIQECRNQVYSMASIHELLYNSKDIGRIRLEEYISKLVDHFKHEYEGISMRLQFIVETDPDIYLDIERCIPCGLILNELIMNAVKYAFDPDKLGEIRISFTQNERTYHMRVEDNGRGLPSDFDVRKSQSLGMELTSQLTHQLRGKLAISGEHGTSISVIFPKTGEGRIKV</sequence>
<keyword evidence="3 9" id="KW-0597">Phosphoprotein</keyword>
<dbReference type="EMBL" id="QGMZ01000039">
    <property type="protein sequence ID" value="PWR70822.1"/>
    <property type="molecule type" value="Genomic_DNA"/>
</dbReference>
<keyword evidence="6" id="KW-0418">Kinase</keyword>
<dbReference type="Proteomes" id="UP000245934">
    <property type="component" value="Unassembled WGS sequence"/>
</dbReference>
<dbReference type="InterPro" id="IPR003594">
    <property type="entry name" value="HATPase_dom"/>
</dbReference>
<feature type="domain" description="Histidine kinase" evidence="10">
    <location>
        <begin position="564"/>
        <end position="758"/>
    </location>
</feature>
<dbReference type="GeneID" id="97608230"/>
<evidence type="ECO:0000259" key="10">
    <source>
        <dbReference type="PROSITE" id="PS50109"/>
    </source>
</evidence>
<dbReference type="EC" id="2.7.13.3" evidence="2"/>
<dbReference type="PROSITE" id="PS50112">
    <property type="entry name" value="PAS"/>
    <property type="match status" value="1"/>
</dbReference>
<evidence type="ECO:0000313" key="14">
    <source>
        <dbReference type="EMBL" id="PWR70822.1"/>
    </source>
</evidence>
<dbReference type="AlphaFoldDB" id="A0A2V2MRS1"/>
<dbReference type="PANTHER" id="PTHR41523:SF8">
    <property type="entry name" value="ETHYLENE RESPONSE SENSOR PROTEIN"/>
    <property type="match status" value="1"/>
</dbReference>
<dbReference type="PROSITE" id="PS50109">
    <property type="entry name" value="HIS_KIN"/>
    <property type="match status" value="1"/>
</dbReference>
<organism evidence="14 15">
    <name type="scientific">Methanospirillum stamsii</name>
    <dbReference type="NCBI Taxonomy" id="1277351"/>
    <lineage>
        <taxon>Archaea</taxon>
        <taxon>Methanobacteriati</taxon>
        <taxon>Methanobacteriota</taxon>
        <taxon>Stenosarchaea group</taxon>
        <taxon>Methanomicrobia</taxon>
        <taxon>Methanomicrobiales</taxon>
        <taxon>Methanospirillaceae</taxon>
        <taxon>Methanospirillum</taxon>
    </lineage>
</organism>
<evidence type="ECO:0000256" key="1">
    <source>
        <dbReference type="ARBA" id="ARBA00000085"/>
    </source>
</evidence>
<dbReference type="SMART" id="SM00086">
    <property type="entry name" value="PAC"/>
    <property type="match status" value="1"/>
</dbReference>
<gene>
    <name evidence="14" type="ORF">DLD82_15145</name>
</gene>
<dbReference type="SUPFAM" id="SSF55785">
    <property type="entry name" value="PYP-like sensor domain (PAS domain)"/>
    <property type="match status" value="2"/>
</dbReference>
<evidence type="ECO:0000256" key="6">
    <source>
        <dbReference type="ARBA" id="ARBA00022777"/>
    </source>
</evidence>
<dbReference type="GO" id="GO:0005524">
    <property type="term" value="F:ATP binding"/>
    <property type="evidence" value="ECO:0007669"/>
    <property type="project" value="UniProtKB-KW"/>
</dbReference>
<dbReference type="Pfam" id="PF08447">
    <property type="entry name" value="PAS_3"/>
    <property type="match status" value="1"/>
</dbReference>
<evidence type="ECO:0000256" key="3">
    <source>
        <dbReference type="ARBA" id="ARBA00022553"/>
    </source>
</evidence>
<feature type="modified residue" description="4-aspartylphosphate" evidence="9">
    <location>
        <position position="53"/>
    </location>
</feature>
<evidence type="ECO:0000313" key="15">
    <source>
        <dbReference type="Proteomes" id="UP000245934"/>
    </source>
</evidence>
<evidence type="ECO:0000256" key="5">
    <source>
        <dbReference type="ARBA" id="ARBA00022741"/>
    </source>
</evidence>
<dbReference type="OrthoDB" id="135748at2157"/>
<dbReference type="InterPro" id="IPR029016">
    <property type="entry name" value="GAF-like_dom_sf"/>
</dbReference>
<dbReference type="SMART" id="SM00448">
    <property type="entry name" value="REC"/>
    <property type="match status" value="1"/>
</dbReference>
<keyword evidence="5" id="KW-0547">Nucleotide-binding</keyword>
<dbReference type="InterPro" id="IPR005467">
    <property type="entry name" value="His_kinase_dom"/>
</dbReference>
<dbReference type="RefSeq" id="WP_109941956.1">
    <property type="nucleotide sequence ID" value="NZ_CP176366.1"/>
</dbReference>
<proteinExistence type="predicted"/>
<dbReference type="SMART" id="SM00091">
    <property type="entry name" value="PAS"/>
    <property type="match status" value="2"/>
</dbReference>
<feature type="domain" description="Response regulatory" evidence="11">
    <location>
        <begin position="3"/>
        <end position="118"/>
    </location>
</feature>
<name>A0A2V2MRS1_9EURY</name>
<dbReference type="GO" id="GO:0000160">
    <property type="term" value="P:phosphorelay signal transduction system"/>
    <property type="evidence" value="ECO:0007669"/>
    <property type="project" value="InterPro"/>
</dbReference>
<dbReference type="InterPro" id="IPR001789">
    <property type="entry name" value="Sig_transdc_resp-reg_receiver"/>
</dbReference>
<keyword evidence="4" id="KW-0808">Transferase</keyword>
<dbReference type="PANTHER" id="PTHR41523">
    <property type="entry name" value="TWO-COMPONENT SYSTEM SENSOR PROTEIN"/>
    <property type="match status" value="1"/>
</dbReference>
<dbReference type="Gene3D" id="3.40.50.2300">
    <property type="match status" value="1"/>
</dbReference>
<dbReference type="InterPro" id="IPR036890">
    <property type="entry name" value="HATPase_C_sf"/>
</dbReference>
<dbReference type="PROSITE" id="PS50113">
    <property type="entry name" value="PAC"/>
    <property type="match status" value="1"/>
</dbReference>
<comment type="caution">
    <text evidence="14">The sequence shown here is derived from an EMBL/GenBank/DDBJ whole genome shotgun (WGS) entry which is preliminary data.</text>
</comment>
<dbReference type="SUPFAM" id="SSF55874">
    <property type="entry name" value="ATPase domain of HSP90 chaperone/DNA topoisomerase II/histidine kinase"/>
    <property type="match status" value="1"/>
</dbReference>
<comment type="catalytic activity">
    <reaction evidence="1">
        <text>ATP + protein L-histidine = ADP + protein N-phospho-L-histidine.</text>
        <dbReference type="EC" id="2.7.13.3"/>
    </reaction>
</comment>
<dbReference type="InterPro" id="IPR001610">
    <property type="entry name" value="PAC"/>
</dbReference>
<dbReference type="PROSITE" id="PS50110">
    <property type="entry name" value="RESPONSE_REGULATORY"/>
    <property type="match status" value="1"/>
</dbReference>
<dbReference type="Pfam" id="PF00072">
    <property type="entry name" value="Response_reg"/>
    <property type="match status" value="1"/>
</dbReference>
<dbReference type="Pfam" id="PF02518">
    <property type="entry name" value="HATPase_c"/>
    <property type="match status" value="1"/>
</dbReference>
<evidence type="ECO:0000256" key="8">
    <source>
        <dbReference type="ARBA" id="ARBA00023026"/>
    </source>
</evidence>
<feature type="domain" description="PAS" evidence="12">
    <location>
        <begin position="292"/>
        <end position="367"/>
    </location>
</feature>
<dbReference type="InterPro" id="IPR000700">
    <property type="entry name" value="PAS-assoc_C"/>
</dbReference>
<accession>A0A2V2MRS1</accession>
<evidence type="ECO:0000259" key="12">
    <source>
        <dbReference type="PROSITE" id="PS50112"/>
    </source>
</evidence>
<dbReference type="CDD" id="cd00130">
    <property type="entry name" value="PAS"/>
    <property type="match status" value="1"/>
</dbReference>
<evidence type="ECO:0000256" key="4">
    <source>
        <dbReference type="ARBA" id="ARBA00022679"/>
    </source>
</evidence>
<dbReference type="InterPro" id="IPR013655">
    <property type="entry name" value="PAS_fold_3"/>
</dbReference>
<protein>
    <recommendedName>
        <fullName evidence="2">histidine kinase</fullName>
        <ecNumber evidence="2">2.7.13.3</ecNumber>
    </recommendedName>
</protein>